<name>A0A645ID64_9ZZZZ</name>
<dbReference type="EMBL" id="VSSQ01112377">
    <property type="protein sequence ID" value="MPN49281.1"/>
    <property type="molecule type" value="Genomic_DNA"/>
</dbReference>
<gene>
    <name evidence="1" type="ORF">SDC9_196898</name>
</gene>
<comment type="caution">
    <text evidence="1">The sequence shown here is derived from an EMBL/GenBank/DDBJ whole genome shotgun (WGS) entry which is preliminary data.</text>
</comment>
<organism evidence="1">
    <name type="scientific">bioreactor metagenome</name>
    <dbReference type="NCBI Taxonomy" id="1076179"/>
    <lineage>
        <taxon>unclassified sequences</taxon>
        <taxon>metagenomes</taxon>
        <taxon>ecological metagenomes</taxon>
    </lineage>
</organism>
<accession>A0A645ID64</accession>
<proteinExistence type="predicted"/>
<reference evidence="1" key="1">
    <citation type="submission" date="2019-08" db="EMBL/GenBank/DDBJ databases">
        <authorList>
            <person name="Kucharzyk K."/>
            <person name="Murdoch R.W."/>
            <person name="Higgins S."/>
            <person name="Loffler F."/>
        </authorList>
    </citation>
    <scope>NUCLEOTIDE SEQUENCE</scope>
</reference>
<evidence type="ECO:0000313" key="1">
    <source>
        <dbReference type="EMBL" id="MPN49281.1"/>
    </source>
</evidence>
<dbReference type="AlphaFoldDB" id="A0A645ID64"/>
<protein>
    <submittedName>
        <fullName evidence="1">Uncharacterized protein</fullName>
    </submittedName>
</protein>
<sequence>MAGVKAECRSIILYNVDRVAHIVNLLINLVHANNSPVVILVFNQLYAVSTAVVLAQQY</sequence>